<organism evidence="12 13">
    <name type="scientific">Paramagnetospirillum magneticum (strain ATCC 700264 / AMB-1)</name>
    <name type="common">Magnetospirillum magneticum</name>
    <dbReference type="NCBI Taxonomy" id="342108"/>
    <lineage>
        <taxon>Bacteria</taxon>
        <taxon>Pseudomonadati</taxon>
        <taxon>Pseudomonadota</taxon>
        <taxon>Alphaproteobacteria</taxon>
        <taxon>Rhodospirillales</taxon>
        <taxon>Magnetospirillaceae</taxon>
        <taxon>Paramagnetospirillum</taxon>
    </lineage>
</organism>
<evidence type="ECO:0000256" key="9">
    <source>
        <dbReference type="PIRSR" id="PIRSR000099-3"/>
    </source>
</evidence>
<keyword evidence="4 5" id="KW-0560">Oxidoreductase</keyword>
<evidence type="ECO:0000256" key="8">
    <source>
        <dbReference type="PIRSR" id="PIRSR000099-2"/>
    </source>
</evidence>
<feature type="binding site" evidence="5 10">
    <location>
        <position position="259"/>
    </location>
    <ligand>
        <name>Zn(2+)</name>
        <dbReference type="ChEBI" id="CHEBI:29105"/>
    </ligand>
</feature>
<dbReference type="CDD" id="cd06572">
    <property type="entry name" value="Histidinol_dh"/>
    <property type="match status" value="1"/>
</dbReference>
<evidence type="ECO:0000313" key="13">
    <source>
        <dbReference type="Proteomes" id="UP000007058"/>
    </source>
</evidence>
<dbReference type="PRINTS" id="PR00083">
    <property type="entry name" value="HOLDHDRGNASE"/>
</dbReference>
<dbReference type="PANTHER" id="PTHR21256:SF2">
    <property type="entry name" value="HISTIDINE BIOSYNTHESIS TRIFUNCTIONAL PROTEIN"/>
    <property type="match status" value="1"/>
</dbReference>
<keyword evidence="13" id="KW-1185">Reference proteome</keyword>
<evidence type="ECO:0000256" key="7">
    <source>
        <dbReference type="PIRSR" id="PIRSR000099-1"/>
    </source>
</evidence>
<dbReference type="GO" id="GO:0000105">
    <property type="term" value="P:L-histidine biosynthetic process"/>
    <property type="evidence" value="ECO:0007669"/>
    <property type="project" value="UniProtKB-UniRule"/>
</dbReference>
<dbReference type="EMBL" id="AP007255">
    <property type="protein sequence ID" value="BAE52146.1"/>
    <property type="molecule type" value="Genomic_DNA"/>
</dbReference>
<feature type="binding site" evidence="5 10">
    <location>
        <position position="361"/>
    </location>
    <ligand>
        <name>Zn(2+)</name>
        <dbReference type="ChEBI" id="CHEBI:29105"/>
    </ligand>
</feature>
<dbReference type="InterPro" id="IPR001692">
    <property type="entry name" value="Histidinol_DH_CS"/>
</dbReference>
<dbReference type="STRING" id="342108.amb3342"/>
<evidence type="ECO:0000313" key="12">
    <source>
        <dbReference type="EMBL" id="BAE52146.1"/>
    </source>
</evidence>
<dbReference type="EC" id="1.1.1.23" evidence="5"/>
<dbReference type="Proteomes" id="UP000007058">
    <property type="component" value="Chromosome"/>
</dbReference>
<keyword evidence="5" id="KW-0368">Histidine biosynthesis</keyword>
<sequence length="433" mass="45324">MVQSLDSRDSGFEAAFLALLAMKREVDEDVDQAVAAILAEVRSRGDAALIEYTARFDRLELTPATLRITAQEVETAYASCDPELIRALELAAERIRAFHARQVPVDDSFTDAAGVRLGLRWSPVSAAGLYVPGGTAAYPSSVLMNAIPAKAAGVERLVMVVPSPGGVLNPLVLAAAKVAGVDEIYRVGGAQAVGALAYGTGTIRPVDKIVGPGNAWVAAAKRRVFGTVGIDMIAGPSEILVVADRFNDPSWIAADLLSQAEHDTAAQSILITDDAEFGQRVAAAVESHLATLPRAKIARESWDSHGAIIVVPDLEASLPLIDRIAPEHLELAVENPDALAARVRNAGAIFLGRYTPEAVGDYIGGPNHVLPTARSARFSSGLGVLDFMKRTTLLGCDADSLRAIGPAAVRLAEAEGLGAHGLSVALRLNLGAG</sequence>
<dbReference type="GO" id="GO:0008270">
    <property type="term" value="F:zinc ion binding"/>
    <property type="evidence" value="ECO:0007669"/>
    <property type="project" value="UniProtKB-UniRule"/>
</dbReference>
<evidence type="ECO:0000256" key="3">
    <source>
        <dbReference type="ARBA" id="ARBA00022833"/>
    </source>
</evidence>
<evidence type="ECO:0000256" key="10">
    <source>
        <dbReference type="PIRSR" id="PIRSR000099-4"/>
    </source>
</evidence>
<comment type="cofactor">
    <cofactor evidence="5 10">
        <name>Zn(2+)</name>
        <dbReference type="ChEBI" id="CHEBI:29105"/>
    </cofactor>
    <text evidence="5 10">Binds 1 zinc ion per subunit.</text>
</comment>
<dbReference type="InterPro" id="IPR022695">
    <property type="entry name" value="Histidinol_DH_monofunct"/>
</dbReference>
<comment type="catalytic activity">
    <reaction evidence="5">
        <text>L-histidinol + 2 NAD(+) + H2O = L-histidine + 2 NADH + 3 H(+)</text>
        <dbReference type="Rhea" id="RHEA:20641"/>
        <dbReference type="ChEBI" id="CHEBI:15377"/>
        <dbReference type="ChEBI" id="CHEBI:15378"/>
        <dbReference type="ChEBI" id="CHEBI:57540"/>
        <dbReference type="ChEBI" id="CHEBI:57595"/>
        <dbReference type="ChEBI" id="CHEBI:57699"/>
        <dbReference type="ChEBI" id="CHEBI:57945"/>
        <dbReference type="EC" id="1.1.1.23"/>
    </reaction>
</comment>
<dbReference type="PANTHER" id="PTHR21256">
    <property type="entry name" value="HISTIDINOL DEHYDROGENASE HDH"/>
    <property type="match status" value="1"/>
</dbReference>
<feature type="active site" description="Proton acceptor" evidence="5 7">
    <location>
        <position position="328"/>
    </location>
</feature>
<feature type="binding site" evidence="5 10">
    <location>
        <position position="262"/>
    </location>
    <ligand>
        <name>Zn(2+)</name>
        <dbReference type="ChEBI" id="CHEBI:29105"/>
    </ligand>
</feature>
<dbReference type="GO" id="GO:0005829">
    <property type="term" value="C:cytosol"/>
    <property type="evidence" value="ECO:0007669"/>
    <property type="project" value="TreeGrafter"/>
</dbReference>
<feature type="active site" description="Proton acceptor" evidence="5 7">
    <location>
        <position position="327"/>
    </location>
</feature>
<protein>
    <recommendedName>
        <fullName evidence="5">Histidinol dehydrogenase</fullName>
        <shortName evidence="5">HDH</shortName>
        <ecNumber evidence="5">1.1.1.23</ecNumber>
    </recommendedName>
</protein>
<evidence type="ECO:0000256" key="2">
    <source>
        <dbReference type="ARBA" id="ARBA00022723"/>
    </source>
</evidence>
<dbReference type="GO" id="GO:0051287">
    <property type="term" value="F:NAD binding"/>
    <property type="evidence" value="ECO:0007669"/>
    <property type="project" value="InterPro"/>
</dbReference>
<comment type="function">
    <text evidence="5">Catalyzes the sequential NAD-dependent oxidations of L-histidinol to L-histidinaldehyde and then to L-histidine.</text>
</comment>
<dbReference type="SUPFAM" id="SSF53720">
    <property type="entry name" value="ALDH-like"/>
    <property type="match status" value="1"/>
</dbReference>
<keyword evidence="3 5" id="KW-0862">Zinc</keyword>
<proteinExistence type="inferred from homology"/>
<feature type="binding site" evidence="5 9">
    <location>
        <position position="237"/>
    </location>
    <ligand>
        <name>substrate</name>
    </ligand>
</feature>
<reference evidence="12 13" key="1">
    <citation type="journal article" date="2005" name="DNA Res.">
        <title>Complete genome sequence of the facultative anaerobic magnetotactic bacterium Magnetospirillum sp. strain AMB-1.</title>
        <authorList>
            <person name="Matsunaga T."/>
            <person name="Okamura Y."/>
            <person name="Fukuda Y."/>
            <person name="Wahyudi A.T."/>
            <person name="Murase Y."/>
            <person name="Takeyama H."/>
        </authorList>
    </citation>
    <scope>NUCLEOTIDE SEQUENCE [LARGE SCALE GENOMIC DNA]</scope>
    <source>
        <strain evidence="13">ATCC 700264 / AMB-1</strain>
    </source>
</reference>
<evidence type="ECO:0000256" key="11">
    <source>
        <dbReference type="RuleBase" id="RU004175"/>
    </source>
</evidence>
<dbReference type="NCBIfam" id="TIGR00069">
    <property type="entry name" value="hisD"/>
    <property type="match status" value="1"/>
</dbReference>
<feature type="binding site" evidence="5 8">
    <location>
        <position position="191"/>
    </location>
    <ligand>
        <name>NAD(+)</name>
        <dbReference type="ChEBI" id="CHEBI:57540"/>
    </ligand>
</feature>
<dbReference type="PROSITE" id="PS00611">
    <property type="entry name" value="HISOL_DEHYDROGENASE"/>
    <property type="match status" value="1"/>
</dbReference>
<dbReference type="Gene3D" id="3.40.50.1980">
    <property type="entry name" value="Nitrogenase molybdenum iron protein domain"/>
    <property type="match status" value="2"/>
</dbReference>
<comment type="similarity">
    <text evidence="1 5 6 11">Belongs to the histidinol dehydrogenase family.</text>
</comment>
<dbReference type="HOGENOM" id="CLU_006732_3_3_5"/>
<evidence type="ECO:0000256" key="5">
    <source>
        <dbReference type="HAMAP-Rule" id="MF_01024"/>
    </source>
</evidence>
<keyword evidence="2 5" id="KW-0479">Metal-binding</keyword>
<dbReference type="Gene3D" id="1.20.5.1300">
    <property type="match status" value="1"/>
</dbReference>
<keyword evidence="5" id="KW-0028">Amino-acid biosynthesis</keyword>
<dbReference type="AlphaFoldDB" id="Q2W1X9"/>
<evidence type="ECO:0000256" key="1">
    <source>
        <dbReference type="ARBA" id="ARBA00010178"/>
    </source>
</evidence>
<dbReference type="PIRSF" id="PIRSF000099">
    <property type="entry name" value="Histidinol_dh"/>
    <property type="match status" value="1"/>
</dbReference>
<comment type="pathway">
    <text evidence="5">Amino-acid biosynthesis; L-histidine biosynthesis; L-histidine from 5-phospho-alpha-D-ribose 1-diphosphate: step 9/9.</text>
</comment>
<feature type="binding site" evidence="5 9">
    <location>
        <position position="415"/>
    </location>
    <ligand>
        <name>substrate</name>
    </ligand>
</feature>
<feature type="binding site" evidence="5 9">
    <location>
        <position position="361"/>
    </location>
    <ligand>
        <name>substrate</name>
    </ligand>
</feature>
<name>Q2W1X9_PARM1</name>
<dbReference type="KEGG" id="mag:amb3342"/>
<feature type="binding site" evidence="5 9">
    <location>
        <position position="420"/>
    </location>
    <ligand>
        <name>substrate</name>
    </ligand>
</feature>
<dbReference type="GO" id="GO:0004399">
    <property type="term" value="F:histidinol dehydrogenase activity"/>
    <property type="evidence" value="ECO:0007669"/>
    <property type="project" value="UniProtKB-UniRule"/>
</dbReference>
<keyword evidence="5 8" id="KW-0520">NAD</keyword>
<feature type="binding site" evidence="5 9">
    <location>
        <position position="259"/>
    </location>
    <ligand>
        <name>substrate</name>
    </ligand>
</feature>
<feature type="binding site" evidence="5 9">
    <location>
        <position position="328"/>
    </location>
    <ligand>
        <name>substrate</name>
    </ligand>
</feature>
<dbReference type="FunFam" id="3.40.50.1980:FF:000026">
    <property type="entry name" value="Histidinol dehydrogenase"/>
    <property type="match status" value="1"/>
</dbReference>
<feature type="binding site" evidence="5 9">
    <location>
        <position position="262"/>
    </location>
    <ligand>
        <name>substrate</name>
    </ligand>
</feature>
<gene>
    <name evidence="5" type="primary">hisD</name>
    <name evidence="12" type="ordered locus">amb3342</name>
</gene>
<evidence type="ECO:0000256" key="6">
    <source>
        <dbReference type="PIRNR" id="PIRNR000099"/>
    </source>
</evidence>
<dbReference type="OrthoDB" id="9805269at2"/>
<dbReference type="InterPro" id="IPR016161">
    <property type="entry name" value="Ald_DH/histidinol_DH"/>
</dbReference>
<dbReference type="FunFam" id="3.40.50.1980:FF:000001">
    <property type="entry name" value="Histidinol dehydrogenase"/>
    <property type="match status" value="1"/>
</dbReference>
<evidence type="ECO:0000256" key="4">
    <source>
        <dbReference type="ARBA" id="ARBA00023002"/>
    </source>
</evidence>
<feature type="binding site" evidence="5 10">
    <location>
        <position position="420"/>
    </location>
    <ligand>
        <name>Zn(2+)</name>
        <dbReference type="ChEBI" id="CHEBI:29105"/>
    </ligand>
</feature>
<dbReference type="HAMAP" id="MF_01024">
    <property type="entry name" value="HisD"/>
    <property type="match status" value="1"/>
</dbReference>
<accession>Q2W1X9</accession>
<dbReference type="UniPathway" id="UPA00031">
    <property type="reaction ID" value="UER00014"/>
</dbReference>
<dbReference type="Pfam" id="PF00815">
    <property type="entry name" value="Histidinol_dh"/>
    <property type="match status" value="1"/>
</dbReference>
<dbReference type="InterPro" id="IPR012131">
    <property type="entry name" value="Hstdl_DH"/>
</dbReference>
<feature type="binding site" evidence="5 8">
    <location>
        <position position="130"/>
    </location>
    <ligand>
        <name>NAD(+)</name>
        <dbReference type="ChEBI" id="CHEBI:57540"/>
    </ligand>
</feature>
<dbReference type="RefSeq" id="WP_011385702.1">
    <property type="nucleotide sequence ID" value="NC_007626.1"/>
</dbReference>
<feature type="binding site" evidence="5 8">
    <location>
        <position position="214"/>
    </location>
    <ligand>
        <name>NAD(+)</name>
        <dbReference type="ChEBI" id="CHEBI:57540"/>
    </ligand>
</feature>